<dbReference type="InterPro" id="IPR052160">
    <property type="entry name" value="Gypsy_RT_Integrase-like"/>
</dbReference>
<dbReference type="InterPro" id="IPR012337">
    <property type="entry name" value="RNaseH-like_sf"/>
</dbReference>
<reference evidence="2" key="1">
    <citation type="submission" date="2018-05" db="EMBL/GenBank/DDBJ databases">
        <title>Draft genome of Mucuna pruriens seed.</title>
        <authorList>
            <person name="Nnadi N.E."/>
            <person name="Vos R."/>
            <person name="Hasami M.H."/>
            <person name="Devisetty U.K."/>
            <person name="Aguiy J.C."/>
        </authorList>
    </citation>
    <scope>NUCLEOTIDE SEQUENCE [LARGE SCALE GENOMIC DNA]</scope>
    <source>
        <strain evidence="2">JCA_2017</strain>
    </source>
</reference>
<dbReference type="AlphaFoldDB" id="A0A371HAQ2"/>
<dbReference type="PANTHER" id="PTHR47266">
    <property type="entry name" value="ENDONUCLEASE-RELATED"/>
    <property type="match status" value="1"/>
</dbReference>
<dbReference type="EMBL" id="QJKJ01003121">
    <property type="protein sequence ID" value="RDX99872.1"/>
    <property type="molecule type" value="Genomic_DNA"/>
</dbReference>
<protein>
    <submittedName>
        <fullName evidence="2">Gag-pol</fullName>
    </submittedName>
</protein>
<dbReference type="Pfam" id="PF00665">
    <property type="entry name" value="rve"/>
    <property type="match status" value="1"/>
</dbReference>
<feature type="non-terminal residue" evidence="2">
    <location>
        <position position="1"/>
    </location>
</feature>
<dbReference type="SUPFAM" id="SSF53098">
    <property type="entry name" value="Ribonuclease H-like"/>
    <property type="match status" value="1"/>
</dbReference>
<sequence length="281" mass="31865">MPQHPILFYEVFDVWGIDFMGPFPVSNGYSYILLVVDYVSRWVEAIATKTNDIKVVVDFLKSNIFCRFGVPKALISDQGSHFCNRSMDSLLQKYGVMHRIATAYHPLANGQAEIFNRKIKKTLQKMSNPSRNDWIRLLENALWAHRTAYRTLLGMSPYQIVFGKACHLLVELEHKAYWAVKQCNLSHPTSPPNPTRHWGQCDLAEMILARRSRPSQDGPGLTIQRPIEEWPNCLGLRHRSPSEETAWDDQCTLVELILSTQANESEPPPATMAIAVGVGST</sequence>
<evidence type="ECO:0000313" key="2">
    <source>
        <dbReference type="EMBL" id="RDX99872.1"/>
    </source>
</evidence>
<evidence type="ECO:0000259" key="1">
    <source>
        <dbReference type="PROSITE" id="PS50994"/>
    </source>
</evidence>
<evidence type="ECO:0000313" key="3">
    <source>
        <dbReference type="Proteomes" id="UP000257109"/>
    </source>
</evidence>
<dbReference type="GO" id="GO:0015074">
    <property type="term" value="P:DNA integration"/>
    <property type="evidence" value="ECO:0007669"/>
    <property type="project" value="InterPro"/>
</dbReference>
<dbReference type="Gene3D" id="3.30.420.10">
    <property type="entry name" value="Ribonuclease H-like superfamily/Ribonuclease H"/>
    <property type="match status" value="1"/>
</dbReference>
<dbReference type="GO" id="GO:0003676">
    <property type="term" value="F:nucleic acid binding"/>
    <property type="evidence" value="ECO:0007669"/>
    <property type="project" value="InterPro"/>
</dbReference>
<name>A0A371HAQ2_MUCPR</name>
<dbReference type="InterPro" id="IPR036397">
    <property type="entry name" value="RNaseH_sf"/>
</dbReference>
<comment type="caution">
    <text evidence="2">The sequence shown here is derived from an EMBL/GenBank/DDBJ whole genome shotgun (WGS) entry which is preliminary data.</text>
</comment>
<dbReference type="Proteomes" id="UP000257109">
    <property type="component" value="Unassembled WGS sequence"/>
</dbReference>
<proteinExistence type="predicted"/>
<organism evidence="2 3">
    <name type="scientific">Mucuna pruriens</name>
    <name type="common">Velvet bean</name>
    <name type="synonym">Dolichos pruriens</name>
    <dbReference type="NCBI Taxonomy" id="157652"/>
    <lineage>
        <taxon>Eukaryota</taxon>
        <taxon>Viridiplantae</taxon>
        <taxon>Streptophyta</taxon>
        <taxon>Embryophyta</taxon>
        <taxon>Tracheophyta</taxon>
        <taxon>Spermatophyta</taxon>
        <taxon>Magnoliopsida</taxon>
        <taxon>eudicotyledons</taxon>
        <taxon>Gunneridae</taxon>
        <taxon>Pentapetalae</taxon>
        <taxon>rosids</taxon>
        <taxon>fabids</taxon>
        <taxon>Fabales</taxon>
        <taxon>Fabaceae</taxon>
        <taxon>Papilionoideae</taxon>
        <taxon>50 kb inversion clade</taxon>
        <taxon>NPAAA clade</taxon>
        <taxon>indigoferoid/millettioid clade</taxon>
        <taxon>Phaseoleae</taxon>
        <taxon>Mucuna</taxon>
    </lineage>
</organism>
<dbReference type="PROSITE" id="PS50994">
    <property type="entry name" value="INTEGRASE"/>
    <property type="match status" value="1"/>
</dbReference>
<dbReference type="InterPro" id="IPR001584">
    <property type="entry name" value="Integrase_cat-core"/>
</dbReference>
<gene>
    <name evidence="2" type="primary">gag-pol</name>
    <name evidence="2" type="ORF">CR513_17024</name>
</gene>
<dbReference type="OrthoDB" id="9906983at2759"/>
<keyword evidence="3" id="KW-1185">Reference proteome</keyword>
<feature type="domain" description="Integrase catalytic" evidence="1">
    <location>
        <begin position="1"/>
        <end position="165"/>
    </location>
</feature>
<accession>A0A371HAQ2</accession>